<dbReference type="AlphaFoldDB" id="A0A061IU65"/>
<dbReference type="OrthoDB" id="273458at2759"/>
<dbReference type="GO" id="GO:0003676">
    <property type="term" value="F:nucleic acid binding"/>
    <property type="evidence" value="ECO:0007669"/>
    <property type="project" value="InterPro"/>
</dbReference>
<protein>
    <recommendedName>
        <fullName evidence="5">RRM domain-containing protein</fullName>
    </recommendedName>
</protein>
<feature type="coiled-coil region" evidence="1">
    <location>
        <begin position="97"/>
        <end position="131"/>
    </location>
</feature>
<feature type="region of interest" description="Disordered" evidence="2">
    <location>
        <begin position="157"/>
        <end position="208"/>
    </location>
</feature>
<dbReference type="Gene3D" id="3.30.70.330">
    <property type="match status" value="1"/>
</dbReference>
<evidence type="ECO:0000313" key="3">
    <source>
        <dbReference type="EMBL" id="ESL06154.1"/>
    </source>
</evidence>
<keyword evidence="4" id="KW-1185">Reference proteome</keyword>
<proteinExistence type="predicted"/>
<dbReference type="EMBL" id="AUPL01006176">
    <property type="protein sequence ID" value="ESL06154.1"/>
    <property type="molecule type" value="Genomic_DNA"/>
</dbReference>
<evidence type="ECO:0000313" key="4">
    <source>
        <dbReference type="Proteomes" id="UP000031737"/>
    </source>
</evidence>
<gene>
    <name evidence="3" type="ORF">TRSC58_06176</name>
</gene>
<dbReference type="SUPFAM" id="SSF54928">
    <property type="entry name" value="RNA-binding domain, RBD"/>
    <property type="match status" value="1"/>
</dbReference>
<feature type="coiled-coil region" evidence="1">
    <location>
        <begin position="225"/>
        <end position="276"/>
    </location>
</feature>
<evidence type="ECO:0000256" key="2">
    <source>
        <dbReference type="SAM" id="MobiDB-lite"/>
    </source>
</evidence>
<dbReference type="InterPro" id="IPR012677">
    <property type="entry name" value="Nucleotide-bd_a/b_plait_sf"/>
</dbReference>
<reference evidence="3 4" key="1">
    <citation type="submission" date="2013-07" db="EMBL/GenBank/DDBJ databases">
        <authorList>
            <person name="Stoco P.H."/>
            <person name="Wagner G."/>
            <person name="Gerber A."/>
            <person name="Zaha A."/>
            <person name="Thompson C."/>
            <person name="Bartholomeu D.C."/>
            <person name="Luckemeyer D.D."/>
            <person name="Bahia D."/>
            <person name="Loreto E."/>
            <person name="Prestes E.B."/>
            <person name="Lima F.M."/>
            <person name="Rodrigues-Luiz G."/>
            <person name="Vallejo G.A."/>
            <person name="Filho J.F."/>
            <person name="Monteiro K.M."/>
            <person name="Tyler K.M."/>
            <person name="de Almeida L.G."/>
            <person name="Ortiz M.F."/>
            <person name="Siervo M.A."/>
            <person name="de Moraes M.H."/>
            <person name="Cunha O.L."/>
            <person name="Mendonca-Neto R."/>
            <person name="Silva R."/>
            <person name="Teixeira S.M."/>
            <person name="Murta S.M."/>
            <person name="Sincero T.C."/>
            <person name="Mendes T.A."/>
            <person name="Urmenyi T.P."/>
            <person name="Silva V.G."/>
            <person name="da Rocha W.D."/>
            <person name="Andersson B."/>
            <person name="Romanha A.J."/>
            <person name="Steindel M."/>
            <person name="de Vasconcelos A.T."/>
            <person name="Grisard E.C."/>
        </authorList>
    </citation>
    <scope>NUCLEOTIDE SEQUENCE [LARGE SCALE GENOMIC DNA]</scope>
    <source>
        <strain evidence="3 4">SC58</strain>
    </source>
</reference>
<name>A0A061IU65_TRYRA</name>
<accession>A0A061IU65</accession>
<evidence type="ECO:0000256" key="1">
    <source>
        <dbReference type="SAM" id="Coils"/>
    </source>
</evidence>
<dbReference type="VEuPathDB" id="TriTrypDB:TRSC58_06176"/>
<feature type="region of interest" description="Disordered" evidence="2">
    <location>
        <begin position="390"/>
        <end position="411"/>
    </location>
</feature>
<evidence type="ECO:0008006" key="5">
    <source>
        <dbReference type="Google" id="ProtNLM"/>
    </source>
</evidence>
<keyword evidence="1" id="KW-0175">Coiled coil</keyword>
<feature type="compositionally biased region" description="Polar residues" evidence="2">
    <location>
        <begin position="170"/>
        <end position="202"/>
    </location>
</feature>
<dbReference type="InterPro" id="IPR035979">
    <property type="entry name" value="RBD_domain_sf"/>
</dbReference>
<sequence length="476" mass="50944">MYSFLFSRTHRCSFFAAPTVRVAMRRAVILRGLPSSPCSAAFPNDSSVMQEEQQHLHLPSAGGRDVDLALRLQDHLAKLSEKVAHADGVIQQQATAFSTLQRQQAVLERRVVAMEEEAARMQQKIAETTRLASDVVLQHRNVEALVQQMEKVVLKHVASPKNGKPASVDASPSTGGSRGEQQALPQPLQTTSAHSAANTGLHTTEPLPFLSSTASSSASKAGYAIAGVEAQVSGLSARLEALQARIDQLTLEKLALDKVQLHAQKLTKNHQEQEALVGKAVSRVTEPAEVGGGSDSGTGATERSAEALAALLKRTGAFPFKDATGATRISSQKVLVRGVPVNVGASDVRDLFSHVGVVVSCVVRRMPAVTAATKASPHFSRYLSQRKEEEGDAKAVREAATADGPATSATTTHATAAEAQERTFEVTYQTVEQAVRAVLQLNAYKLHGKHVISVEPMVAADIIVAMQQLEQESKRR</sequence>
<comment type="caution">
    <text evidence="3">The sequence shown here is derived from an EMBL/GenBank/DDBJ whole genome shotgun (WGS) entry which is preliminary data.</text>
</comment>
<organism evidence="3 4">
    <name type="scientific">Trypanosoma rangeli SC58</name>
    <dbReference type="NCBI Taxonomy" id="429131"/>
    <lineage>
        <taxon>Eukaryota</taxon>
        <taxon>Discoba</taxon>
        <taxon>Euglenozoa</taxon>
        <taxon>Kinetoplastea</taxon>
        <taxon>Metakinetoplastina</taxon>
        <taxon>Trypanosomatida</taxon>
        <taxon>Trypanosomatidae</taxon>
        <taxon>Trypanosoma</taxon>
        <taxon>Herpetosoma</taxon>
    </lineage>
</organism>
<dbReference type="Proteomes" id="UP000031737">
    <property type="component" value="Unassembled WGS sequence"/>
</dbReference>